<dbReference type="OMA" id="HMICELE"/>
<keyword evidence="2" id="KW-1185">Reference proteome</keyword>
<evidence type="ECO:0000313" key="2">
    <source>
        <dbReference type="Proteomes" id="UP000054516"/>
    </source>
</evidence>
<gene>
    <name evidence="1" type="ORF">SAMD00023353_0500930</name>
</gene>
<accession>A0A1S7UKA0</accession>
<dbReference type="Proteomes" id="UP000054516">
    <property type="component" value="Unassembled WGS sequence"/>
</dbReference>
<evidence type="ECO:0000313" key="1">
    <source>
        <dbReference type="EMBL" id="GAP83700.2"/>
    </source>
</evidence>
<sequence length="173" mass="19761">MQNDELLSWYGVAPSLNAYITFEVFLTKEEQIGAERTTSMRYRDMMVDNYLAGGGDLKTWKYIGVERIVHRGTRIMIEGYFHQDSNLFSAGGALELRPSDSEFACMALKNPFTRGIQRLLREYESEVANARIRRVIFISMGVVNDFSLHPESNPMLNMVVELCRPGEDGYPDC</sequence>
<organism evidence="1">
    <name type="scientific">Rosellinia necatrix</name>
    <name type="common">White root-rot fungus</name>
    <dbReference type="NCBI Taxonomy" id="77044"/>
    <lineage>
        <taxon>Eukaryota</taxon>
        <taxon>Fungi</taxon>
        <taxon>Dikarya</taxon>
        <taxon>Ascomycota</taxon>
        <taxon>Pezizomycotina</taxon>
        <taxon>Sordariomycetes</taxon>
        <taxon>Xylariomycetidae</taxon>
        <taxon>Xylariales</taxon>
        <taxon>Xylariaceae</taxon>
        <taxon>Rosellinia</taxon>
    </lineage>
</organism>
<name>A0A1S7UKA0_ROSNE</name>
<protein>
    <submittedName>
        <fullName evidence="1">Uncharacterized protein</fullName>
    </submittedName>
</protein>
<reference evidence="1" key="1">
    <citation type="submission" date="2016-03" db="EMBL/GenBank/DDBJ databases">
        <title>Draft genome sequence of Rosellinia necatrix.</title>
        <authorList>
            <person name="Kanematsu S."/>
        </authorList>
    </citation>
    <scope>NUCLEOTIDE SEQUENCE [LARGE SCALE GENOMIC DNA]</scope>
    <source>
        <strain evidence="1">W97</strain>
    </source>
</reference>
<dbReference type="EMBL" id="DF977450">
    <property type="protein sequence ID" value="GAP83700.2"/>
    <property type="molecule type" value="Genomic_DNA"/>
</dbReference>
<proteinExistence type="predicted"/>
<dbReference type="OrthoDB" id="4658887at2759"/>
<dbReference type="AlphaFoldDB" id="A0A1S7UKA0"/>